<name>A0ABV0F1N7_9ENTE</name>
<accession>A0ABV0F1N7</accession>
<sequence>MIPQELVEYIETNVIFKYHQLDTSHDTTHVRQVIANSFQIIQELKDASIDERMVYVVAAYHDLGLLAGRAGHEQRSKELLLADKGLSRWFSAAELQMMGEAVADHRASSSHEPRSIYGKIVSEADRDIDFWRILRRTYVYAIEKKQLRHPQVLADEAYDYLTKKYGCDSGLVFWLEYSRNRKNLQELQAFLQNPEEFASACQEVYKKLQQAGFFRSGS</sequence>
<evidence type="ECO:0000313" key="3">
    <source>
        <dbReference type="Proteomes" id="UP001429357"/>
    </source>
</evidence>
<gene>
    <name evidence="2" type="ORF">BAU18_000531</name>
</gene>
<dbReference type="SUPFAM" id="SSF109604">
    <property type="entry name" value="HD-domain/PDEase-like"/>
    <property type="match status" value="1"/>
</dbReference>
<dbReference type="Gene3D" id="1.10.3210.10">
    <property type="entry name" value="Hypothetical protein af1432"/>
    <property type="match status" value="1"/>
</dbReference>
<evidence type="ECO:0000259" key="1">
    <source>
        <dbReference type="Pfam" id="PF01966"/>
    </source>
</evidence>
<organism evidence="2 3">
    <name type="scientific">Enterococcus diestrammenae</name>
    <dbReference type="NCBI Taxonomy" id="1155073"/>
    <lineage>
        <taxon>Bacteria</taxon>
        <taxon>Bacillati</taxon>
        <taxon>Bacillota</taxon>
        <taxon>Bacilli</taxon>
        <taxon>Lactobacillales</taxon>
        <taxon>Enterococcaceae</taxon>
        <taxon>Enterococcus</taxon>
    </lineage>
</organism>
<dbReference type="Pfam" id="PF01966">
    <property type="entry name" value="HD"/>
    <property type="match status" value="1"/>
</dbReference>
<reference evidence="3" key="1">
    <citation type="submission" date="2016-06" db="EMBL/GenBank/DDBJ databases">
        <title>Four novel species of enterococci isolated from chicken manure.</title>
        <authorList>
            <person name="Van Tyne D."/>
        </authorList>
    </citation>
    <scope>NUCLEOTIDE SEQUENCE [LARGE SCALE GENOMIC DNA]</scope>
    <source>
        <strain evidence="3">JM9A</strain>
    </source>
</reference>
<keyword evidence="3" id="KW-1185">Reference proteome</keyword>
<evidence type="ECO:0000313" key="2">
    <source>
        <dbReference type="EMBL" id="MEO1780953.1"/>
    </source>
</evidence>
<dbReference type="Proteomes" id="UP001429357">
    <property type="component" value="Unassembled WGS sequence"/>
</dbReference>
<reference evidence="2 3" key="2">
    <citation type="submission" date="2024-02" db="EMBL/GenBank/DDBJ databases">
        <title>The Genome Sequence of Enterococcus diestrammenae JM9A.</title>
        <authorList>
            <person name="Earl A."/>
            <person name="Manson A."/>
            <person name="Gilmore M."/>
            <person name="Sanders J."/>
            <person name="Shea T."/>
            <person name="Howe W."/>
            <person name="Livny J."/>
            <person name="Cuomo C."/>
            <person name="Neafsey D."/>
            <person name="Birren B."/>
        </authorList>
    </citation>
    <scope>NUCLEOTIDE SEQUENCE [LARGE SCALE GENOMIC DNA]</scope>
    <source>
        <strain evidence="2 3">JM9A</strain>
    </source>
</reference>
<protein>
    <recommendedName>
        <fullName evidence="1">HD domain-containing protein</fullName>
    </recommendedName>
</protein>
<proteinExistence type="predicted"/>
<dbReference type="InterPro" id="IPR006674">
    <property type="entry name" value="HD_domain"/>
</dbReference>
<dbReference type="EMBL" id="MAEI02000001">
    <property type="protein sequence ID" value="MEO1780953.1"/>
    <property type="molecule type" value="Genomic_DNA"/>
</dbReference>
<feature type="domain" description="HD" evidence="1">
    <location>
        <begin position="28"/>
        <end position="126"/>
    </location>
</feature>
<comment type="caution">
    <text evidence="2">The sequence shown here is derived from an EMBL/GenBank/DDBJ whole genome shotgun (WGS) entry which is preliminary data.</text>
</comment>
<dbReference type="RefSeq" id="WP_161870582.1">
    <property type="nucleotide sequence ID" value="NZ_MAEI02000001.1"/>
</dbReference>